<keyword evidence="2" id="KW-0378">Hydrolase</keyword>
<evidence type="ECO:0000256" key="2">
    <source>
        <dbReference type="ARBA" id="ARBA00022801"/>
    </source>
</evidence>
<gene>
    <name evidence="4" type="ORF">ACFOUR_01355</name>
</gene>
<dbReference type="InterPro" id="IPR050738">
    <property type="entry name" value="Sulfatase"/>
</dbReference>
<dbReference type="InterPro" id="IPR017850">
    <property type="entry name" value="Alkaline_phosphatase_core_sf"/>
</dbReference>
<reference evidence="4 5" key="1">
    <citation type="journal article" date="2019" name="Int. J. Syst. Evol. Microbiol.">
        <title>The Global Catalogue of Microorganisms (GCM) 10K type strain sequencing project: providing services to taxonomists for standard genome sequencing and annotation.</title>
        <authorList>
            <consortium name="The Broad Institute Genomics Platform"/>
            <consortium name="The Broad Institute Genome Sequencing Center for Infectious Disease"/>
            <person name="Wu L."/>
            <person name="Ma J."/>
        </authorList>
    </citation>
    <scope>NUCLEOTIDE SEQUENCE [LARGE SCALE GENOMIC DNA]</scope>
    <source>
        <strain evidence="4 5">IBRC-M 10256</strain>
    </source>
</reference>
<dbReference type="Pfam" id="PF00884">
    <property type="entry name" value="Sulfatase"/>
    <property type="match status" value="1"/>
</dbReference>
<dbReference type="Gene3D" id="3.40.720.10">
    <property type="entry name" value="Alkaline Phosphatase, subunit A"/>
    <property type="match status" value="1"/>
</dbReference>
<dbReference type="InterPro" id="IPR000917">
    <property type="entry name" value="Sulfatase_N"/>
</dbReference>
<protein>
    <submittedName>
        <fullName evidence="4">Sulfatase</fullName>
    </submittedName>
</protein>
<dbReference type="GeneID" id="73904817"/>
<dbReference type="PANTHER" id="PTHR42693">
    <property type="entry name" value="ARYLSULFATASE FAMILY MEMBER"/>
    <property type="match status" value="1"/>
</dbReference>
<sequence>MSASKPNVLLIHCHDLGRYLGCYGADVETPNIDALADDGICFERHFGTAPQCSPSRGSLMTGRYPHVNGLMGLAHGHWELHDDEQILPQYLAADGYETHLFGLQHITQDTDRLGYEYVHSEGNLYPGVSPSVHQVNRAKNVTDVVTTFLEKGAFDAPFFASVGFFEVHRVEEANGRYGFQHDLYEADEPDDVTPLPYLPDRRGIRQDLAEMHGMVYAIDDAIGRIRACLTETGLVDETLVVFTTEHGIAFPRAKGTCYNPGIEAALIVSHPDRASGGRRVEELVSNVDVLPTLLDVLDVPVPADLNGRSFAPLLAGDPYEAREEIHAEMTWHDMYNPIRAIRTERFKYIRNFWYLHHVYLPRDVFASEAGREVREAEAVPLRPFEELYDLREGPTEMDNVADEPRYDDRRRELAARLHDWMVETDDPLLDGPIPPGGFSSIMAWPDEAT</sequence>
<organism evidence="4 5">
    <name type="scientific">Halovivax cerinus</name>
    <dbReference type="NCBI Taxonomy" id="1487865"/>
    <lineage>
        <taxon>Archaea</taxon>
        <taxon>Methanobacteriati</taxon>
        <taxon>Methanobacteriota</taxon>
        <taxon>Stenosarchaea group</taxon>
        <taxon>Halobacteria</taxon>
        <taxon>Halobacteriales</taxon>
        <taxon>Natrialbaceae</taxon>
        <taxon>Halovivax</taxon>
    </lineage>
</organism>
<dbReference type="AlphaFoldDB" id="A0ABD5NJK4"/>
<dbReference type="SUPFAM" id="SSF53649">
    <property type="entry name" value="Alkaline phosphatase-like"/>
    <property type="match status" value="1"/>
</dbReference>
<dbReference type="Proteomes" id="UP001595846">
    <property type="component" value="Unassembled WGS sequence"/>
</dbReference>
<comment type="similarity">
    <text evidence="1">Belongs to the sulfatase family.</text>
</comment>
<keyword evidence="5" id="KW-1185">Reference proteome</keyword>
<evidence type="ECO:0000313" key="5">
    <source>
        <dbReference type="Proteomes" id="UP001595846"/>
    </source>
</evidence>
<dbReference type="PANTHER" id="PTHR42693:SF53">
    <property type="entry name" value="ENDO-4-O-SULFATASE"/>
    <property type="match status" value="1"/>
</dbReference>
<accession>A0ABD5NJK4</accession>
<dbReference type="CDD" id="cd16027">
    <property type="entry name" value="SGSH"/>
    <property type="match status" value="1"/>
</dbReference>
<name>A0ABD5NJK4_9EURY</name>
<proteinExistence type="inferred from homology"/>
<evidence type="ECO:0000259" key="3">
    <source>
        <dbReference type="Pfam" id="PF00884"/>
    </source>
</evidence>
<comment type="caution">
    <text evidence="4">The sequence shown here is derived from an EMBL/GenBank/DDBJ whole genome shotgun (WGS) entry which is preliminary data.</text>
</comment>
<dbReference type="GO" id="GO:0016787">
    <property type="term" value="F:hydrolase activity"/>
    <property type="evidence" value="ECO:0007669"/>
    <property type="project" value="UniProtKB-KW"/>
</dbReference>
<dbReference type="EMBL" id="JBHSAQ010000001">
    <property type="protein sequence ID" value="MFC3957020.1"/>
    <property type="molecule type" value="Genomic_DNA"/>
</dbReference>
<evidence type="ECO:0000313" key="4">
    <source>
        <dbReference type="EMBL" id="MFC3957020.1"/>
    </source>
</evidence>
<dbReference type="RefSeq" id="WP_256532049.1">
    <property type="nucleotide sequence ID" value="NZ_CP101824.1"/>
</dbReference>
<feature type="domain" description="Sulfatase N-terminal" evidence="3">
    <location>
        <begin position="6"/>
        <end position="299"/>
    </location>
</feature>
<evidence type="ECO:0000256" key="1">
    <source>
        <dbReference type="ARBA" id="ARBA00008779"/>
    </source>
</evidence>